<dbReference type="EMBL" id="AGNK02002985">
    <property type="status" value="NOT_ANNOTATED_CDS"/>
    <property type="molecule type" value="Genomic_DNA"/>
</dbReference>
<dbReference type="Gramene" id="KQL05105">
    <property type="protein sequence ID" value="KQL05105"/>
    <property type="gene ID" value="SETIT_005365mg"/>
</dbReference>
<protein>
    <submittedName>
        <fullName evidence="1">Uncharacterized protein</fullName>
    </submittedName>
</protein>
<organism evidence="1 2">
    <name type="scientific">Setaria italica</name>
    <name type="common">Foxtail millet</name>
    <name type="synonym">Panicum italicum</name>
    <dbReference type="NCBI Taxonomy" id="4555"/>
    <lineage>
        <taxon>Eukaryota</taxon>
        <taxon>Viridiplantae</taxon>
        <taxon>Streptophyta</taxon>
        <taxon>Embryophyta</taxon>
        <taxon>Tracheophyta</taxon>
        <taxon>Spermatophyta</taxon>
        <taxon>Magnoliopsida</taxon>
        <taxon>Liliopsida</taxon>
        <taxon>Poales</taxon>
        <taxon>Poaceae</taxon>
        <taxon>PACMAD clade</taxon>
        <taxon>Panicoideae</taxon>
        <taxon>Panicodae</taxon>
        <taxon>Paniceae</taxon>
        <taxon>Cenchrinae</taxon>
        <taxon>Setaria</taxon>
    </lineage>
</organism>
<proteinExistence type="predicted"/>
<accession>K3XTX9</accession>
<dbReference type="AlphaFoldDB" id="K3XTX9"/>
<dbReference type="HOGENOM" id="CLU_2836044_0_0_1"/>
<reference evidence="2" key="1">
    <citation type="journal article" date="2012" name="Nat. Biotechnol.">
        <title>Reference genome sequence of the model plant Setaria.</title>
        <authorList>
            <person name="Bennetzen J.L."/>
            <person name="Schmutz J."/>
            <person name="Wang H."/>
            <person name="Percifield R."/>
            <person name="Hawkins J."/>
            <person name="Pontaroli A.C."/>
            <person name="Estep M."/>
            <person name="Feng L."/>
            <person name="Vaughn J.N."/>
            <person name="Grimwood J."/>
            <person name="Jenkins J."/>
            <person name="Barry K."/>
            <person name="Lindquist E."/>
            <person name="Hellsten U."/>
            <person name="Deshpande S."/>
            <person name="Wang X."/>
            <person name="Wu X."/>
            <person name="Mitros T."/>
            <person name="Triplett J."/>
            <person name="Yang X."/>
            <person name="Ye C.Y."/>
            <person name="Mauro-Herrera M."/>
            <person name="Wang L."/>
            <person name="Li P."/>
            <person name="Sharma M."/>
            <person name="Sharma R."/>
            <person name="Ronald P.C."/>
            <person name="Panaud O."/>
            <person name="Kellogg E.A."/>
            <person name="Brutnell T.P."/>
            <person name="Doust A.N."/>
            <person name="Tuskan G.A."/>
            <person name="Rokhsar D."/>
            <person name="Devos K.M."/>
        </authorList>
    </citation>
    <scope>NUCLEOTIDE SEQUENCE [LARGE SCALE GENOMIC DNA]</scope>
    <source>
        <strain evidence="2">cv. Yugu1</strain>
    </source>
</reference>
<reference evidence="1" key="2">
    <citation type="submission" date="2018-08" db="UniProtKB">
        <authorList>
            <consortium name="EnsemblPlants"/>
        </authorList>
    </citation>
    <scope>IDENTIFICATION</scope>
    <source>
        <strain evidence="1">Yugu1</strain>
    </source>
</reference>
<evidence type="ECO:0000313" key="1">
    <source>
        <dbReference type="EnsemblPlants" id="KQL05105"/>
    </source>
</evidence>
<dbReference type="Proteomes" id="UP000004995">
    <property type="component" value="Unassembled WGS sequence"/>
</dbReference>
<keyword evidence="2" id="KW-1185">Reference proteome</keyword>
<name>K3XTX9_SETIT</name>
<sequence>MRQRRRHPSRWSALLLPSRMLQPSEIMSCRLRWRWINNLLWRRNMCKYVIGVAHRMPAAALPDVLL</sequence>
<dbReference type="EnsemblPlants" id="KQL05105">
    <property type="protein sequence ID" value="KQL05105"/>
    <property type="gene ID" value="SETIT_005365mg"/>
</dbReference>
<evidence type="ECO:0000313" key="2">
    <source>
        <dbReference type="Proteomes" id="UP000004995"/>
    </source>
</evidence>